<proteinExistence type="predicted"/>
<feature type="transmembrane region" description="Helical" evidence="4">
    <location>
        <begin position="137"/>
        <end position="158"/>
    </location>
</feature>
<dbReference type="Pfam" id="PF06779">
    <property type="entry name" value="MFS_4"/>
    <property type="match status" value="1"/>
</dbReference>
<keyword evidence="7" id="KW-1185">Reference proteome</keyword>
<dbReference type="PANTHER" id="PTHR23537">
    <property type="match status" value="1"/>
</dbReference>
<dbReference type="InterPro" id="IPR010645">
    <property type="entry name" value="MFS_4"/>
</dbReference>
<evidence type="ECO:0000256" key="3">
    <source>
        <dbReference type="ARBA" id="ARBA00023136"/>
    </source>
</evidence>
<dbReference type="GO" id="GO:0005886">
    <property type="term" value="C:plasma membrane"/>
    <property type="evidence" value="ECO:0007669"/>
    <property type="project" value="TreeGrafter"/>
</dbReference>
<keyword evidence="2 4" id="KW-1133">Transmembrane helix</keyword>
<feature type="transmembrane region" description="Helical" evidence="4">
    <location>
        <begin position="303"/>
        <end position="324"/>
    </location>
</feature>
<dbReference type="SUPFAM" id="SSF103473">
    <property type="entry name" value="MFS general substrate transporter"/>
    <property type="match status" value="1"/>
</dbReference>
<accession>A0A1I4TVQ0</accession>
<dbReference type="RefSeq" id="WP_093478120.1">
    <property type="nucleotide sequence ID" value="NZ_FOUI01000016.1"/>
</dbReference>
<dbReference type="Proteomes" id="UP000243629">
    <property type="component" value="Unassembled WGS sequence"/>
</dbReference>
<keyword evidence="3 4" id="KW-0472">Membrane</keyword>
<feature type="transmembrane region" description="Helical" evidence="4">
    <location>
        <begin position="367"/>
        <end position="385"/>
    </location>
</feature>
<feature type="transmembrane region" description="Helical" evidence="4">
    <location>
        <begin position="164"/>
        <end position="184"/>
    </location>
</feature>
<evidence type="ECO:0000256" key="4">
    <source>
        <dbReference type="SAM" id="Phobius"/>
    </source>
</evidence>
<evidence type="ECO:0000313" key="6">
    <source>
        <dbReference type="EMBL" id="SFM80729.1"/>
    </source>
</evidence>
<evidence type="ECO:0000259" key="5">
    <source>
        <dbReference type="PROSITE" id="PS50850"/>
    </source>
</evidence>
<reference evidence="7" key="1">
    <citation type="submission" date="2016-10" db="EMBL/GenBank/DDBJ databases">
        <authorList>
            <person name="Varghese N."/>
            <person name="Submissions S."/>
        </authorList>
    </citation>
    <scope>NUCLEOTIDE SEQUENCE [LARGE SCALE GENOMIC DNA]</scope>
    <source>
        <strain evidence="7">DSM 24213</strain>
    </source>
</reference>
<dbReference type="PANTHER" id="PTHR23537:SF1">
    <property type="entry name" value="SUGAR TRANSPORTER"/>
    <property type="match status" value="1"/>
</dbReference>
<feature type="transmembrane region" description="Helical" evidence="4">
    <location>
        <begin position="46"/>
        <end position="65"/>
    </location>
</feature>
<organism evidence="6 7">
    <name type="scientific">Halopseudomonas yangmingensis</name>
    <dbReference type="NCBI Taxonomy" id="1720063"/>
    <lineage>
        <taxon>Bacteria</taxon>
        <taxon>Pseudomonadati</taxon>
        <taxon>Pseudomonadota</taxon>
        <taxon>Gammaproteobacteria</taxon>
        <taxon>Pseudomonadales</taxon>
        <taxon>Pseudomonadaceae</taxon>
        <taxon>Halopseudomonas</taxon>
    </lineage>
</organism>
<feature type="transmembrane region" description="Helical" evidence="4">
    <location>
        <begin position="107"/>
        <end position="130"/>
    </location>
</feature>
<gene>
    <name evidence="6" type="ORF">SAMN05216217_11644</name>
</gene>
<dbReference type="InterPro" id="IPR036259">
    <property type="entry name" value="MFS_trans_sf"/>
</dbReference>
<dbReference type="EMBL" id="FOUI01000016">
    <property type="protein sequence ID" value="SFM80729.1"/>
    <property type="molecule type" value="Genomic_DNA"/>
</dbReference>
<dbReference type="Gene3D" id="1.20.1250.20">
    <property type="entry name" value="MFS general substrate transporter like domains"/>
    <property type="match status" value="2"/>
</dbReference>
<evidence type="ECO:0000256" key="1">
    <source>
        <dbReference type="ARBA" id="ARBA00022692"/>
    </source>
</evidence>
<keyword evidence="1 4" id="KW-0812">Transmembrane</keyword>
<dbReference type="PROSITE" id="PS50850">
    <property type="entry name" value="MFS"/>
    <property type="match status" value="1"/>
</dbReference>
<dbReference type="STRING" id="1720063.SAMN05216217_11644"/>
<dbReference type="OrthoDB" id="9797953at2"/>
<feature type="transmembrane region" description="Helical" evidence="4">
    <location>
        <begin position="279"/>
        <end position="297"/>
    </location>
</feature>
<feature type="transmembrane region" description="Helical" evidence="4">
    <location>
        <begin position="336"/>
        <end position="361"/>
    </location>
</feature>
<dbReference type="GO" id="GO:0022857">
    <property type="term" value="F:transmembrane transporter activity"/>
    <property type="evidence" value="ECO:0007669"/>
    <property type="project" value="InterPro"/>
</dbReference>
<name>A0A1I4TVQ0_9GAMM</name>
<dbReference type="AlphaFoldDB" id="A0A1I4TVQ0"/>
<feature type="transmembrane region" description="Helical" evidence="4">
    <location>
        <begin position="252"/>
        <end position="270"/>
    </location>
</feature>
<protein>
    <submittedName>
        <fullName evidence="6">Predicted arabinose efflux permease, MFS family</fullName>
    </submittedName>
</protein>
<evidence type="ECO:0000313" key="7">
    <source>
        <dbReference type="Proteomes" id="UP000243629"/>
    </source>
</evidence>
<evidence type="ECO:0000256" key="2">
    <source>
        <dbReference type="ARBA" id="ARBA00022989"/>
    </source>
</evidence>
<dbReference type="InterPro" id="IPR020846">
    <property type="entry name" value="MFS_dom"/>
</dbReference>
<feature type="transmembrane region" description="Helical" evidence="4">
    <location>
        <begin position="77"/>
        <end position="101"/>
    </location>
</feature>
<sequence length="397" mass="41620">MLIPRASLPALLCGLMATLTGVGVARFAYAALLPGLVEHGWFNSQQAAWLGAANLFGYLLGALSANRLASRFGNPALLAMGYLLCAGSFLLCVWPAGFLWFSGWRLLAGVGGAWLMVVGPSLAFACVPVAQRPTLAAWVFTGIGLGTLLSATLVPALLAWPPGLSWLLLGLLCSLAAVLGLLGVRRLRPLLTPPSGAYPSHSTHSLPAGRLALLVVAAYALDALAFVPHTVFWVDYLARELELGQVRASGQWALFGLGAFCGPFLVAWLVRHLGWQQSLLLALALKALAVTLALLAADPLARSLSSFLVGALVPGVVALTSGRLAELGGPDAHRQLWGRATAAFAAAQALSGYLMSLLFILGGSYRPLFLLGGLLLASGFALLLFGSRHLQPSRYPE</sequence>
<feature type="domain" description="Major facilitator superfamily (MFS) profile" evidence="5">
    <location>
        <begin position="2"/>
        <end position="391"/>
    </location>
</feature>
<feature type="transmembrane region" description="Helical" evidence="4">
    <location>
        <begin position="211"/>
        <end position="232"/>
    </location>
</feature>